<feature type="compositionally biased region" description="Basic and acidic residues" evidence="13">
    <location>
        <begin position="1782"/>
        <end position="1801"/>
    </location>
</feature>
<dbReference type="GO" id="GO:0004519">
    <property type="term" value="F:endonuclease activity"/>
    <property type="evidence" value="ECO:0007669"/>
    <property type="project" value="UniProtKB-KW"/>
</dbReference>
<evidence type="ECO:0000259" key="15">
    <source>
        <dbReference type="PROSITE" id="PS50994"/>
    </source>
</evidence>
<dbReference type="Pfam" id="PF17921">
    <property type="entry name" value="Integrase_H2C2"/>
    <property type="match status" value="1"/>
</dbReference>
<dbReference type="InterPro" id="IPR001969">
    <property type="entry name" value="Aspartic_peptidase_AS"/>
</dbReference>
<comment type="caution">
    <text evidence="16">The sequence shown here is derived from an EMBL/GenBank/DDBJ whole genome shotgun (WGS) entry which is preliminary data.</text>
</comment>
<feature type="compositionally biased region" description="Polar residues" evidence="13">
    <location>
        <begin position="1190"/>
        <end position="1216"/>
    </location>
</feature>
<comment type="subcellular location">
    <subcellularLocation>
        <location evidence="1">Nucleus</location>
    </subcellularLocation>
</comment>
<dbReference type="GO" id="GO:0003964">
    <property type="term" value="F:RNA-directed DNA polymerase activity"/>
    <property type="evidence" value="ECO:0007669"/>
    <property type="project" value="UniProtKB-KW"/>
</dbReference>
<dbReference type="GO" id="GO:0006508">
    <property type="term" value="P:proteolysis"/>
    <property type="evidence" value="ECO:0007669"/>
    <property type="project" value="InterPro"/>
</dbReference>
<feature type="compositionally biased region" description="Polar residues" evidence="13">
    <location>
        <begin position="1897"/>
        <end position="1909"/>
    </location>
</feature>
<name>A0A8S3RVH7_MYTED</name>
<evidence type="ECO:0000256" key="7">
    <source>
        <dbReference type="ARBA" id="ARBA00022801"/>
    </source>
</evidence>
<dbReference type="InterPro" id="IPR000477">
    <property type="entry name" value="RT_dom"/>
</dbReference>
<feature type="compositionally biased region" description="Polar residues" evidence="13">
    <location>
        <begin position="1768"/>
        <end position="1780"/>
    </location>
</feature>
<dbReference type="InterPro" id="IPR041577">
    <property type="entry name" value="RT_RNaseH_2"/>
</dbReference>
<dbReference type="InterPro" id="IPR021109">
    <property type="entry name" value="Peptidase_aspartic_dom_sf"/>
</dbReference>
<dbReference type="SUPFAM" id="SSF54928">
    <property type="entry name" value="RNA-binding domain, RBD"/>
    <property type="match status" value="1"/>
</dbReference>
<reference evidence="16" key="1">
    <citation type="submission" date="2021-03" db="EMBL/GenBank/DDBJ databases">
        <authorList>
            <person name="Bekaert M."/>
        </authorList>
    </citation>
    <scope>NUCLEOTIDE SEQUENCE</scope>
</reference>
<feature type="compositionally biased region" description="Gly residues" evidence="13">
    <location>
        <begin position="2315"/>
        <end position="2343"/>
    </location>
</feature>
<dbReference type="InterPro" id="IPR039727">
    <property type="entry name" value="SE/Ars2"/>
</dbReference>
<dbReference type="FunFam" id="1.10.340.70:FF:000001">
    <property type="entry name" value="Retrovirus-related Pol polyprotein from transposon gypsy-like Protein"/>
    <property type="match status" value="1"/>
</dbReference>
<dbReference type="Gene3D" id="1.10.340.70">
    <property type="match status" value="1"/>
</dbReference>
<evidence type="ECO:0000256" key="1">
    <source>
        <dbReference type="ARBA" id="ARBA00004123"/>
    </source>
</evidence>
<dbReference type="GO" id="GO:0016604">
    <property type="term" value="C:nuclear body"/>
    <property type="evidence" value="ECO:0007669"/>
    <property type="project" value="TreeGrafter"/>
</dbReference>
<evidence type="ECO:0000256" key="12">
    <source>
        <dbReference type="ARBA" id="ARBA00023242"/>
    </source>
</evidence>
<keyword evidence="5" id="KW-0540">Nuclease</keyword>
<keyword evidence="8" id="KW-0460">Magnesium</keyword>
<dbReference type="InterPro" id="IPR043502">
    <property type="entry name" value="DNA/RNA_pol_sf"/>
</dbReference>
<dbReference type="Pfam" id="PF00077">
    <property type="entry name" value="RVP"/>
    <property type="match status" value="1"/>
</dbReference>
<evidence type="ECO:0000256" key="5">
    <source>
        <dbReference type="ARBA" id="ARBA00022722"/>
    </source>
</evidence>
<feature type="compositionally biased region" description="Basic and acidic residues" evidence="13">
    <location>
        <begin position="1525"/>
        <end position="1546"/>
    </location>
</feature>
<dbReference type="InterPro" id="IPR018061">
    <property type="entry name" value="Retropepsins"/>
</dbReference>
<proteinExistence type="inferred from homology"/>
<dbReference type="Pfam" id="PF00665">
    <property type="entry name" value="rve"/>
    <property type="match status" value="1"/>
</dbReference>
<accession>A0A8S3RVH7</accession>
<dbReference type="CDD" id="cd01647">
    <property type="entry name" value="RT_LTR"/>
    <property type="match status" value="1"/>
</dbReference>
<dbReference type="InterPro" id="IPR036397">
    <property type="entry name" value="RNaseH_sf"/>
</dbReference>
<evidence type="ECO:0000313" key="16">
    <source>
        <dbReference type="EMBL" id="CAG2210681.1"/>
    </source>
</evidence>
<keyword evidence="3" id="KW-0808">Transferase</keyword>
<feature type="compositionally biased region" description="Basic and acidic residues" evidence="13">
    <location>
        <begin position="1910"/>
        <end position="1937"/>
    </location>
</feature>
<dbReference type="Gene3D" id="3.30.420.10">
    <property type="entry name" value="Ribonuclease H-like superfamily/Ribonuclease H"/>
    <property type="match status" value="1"/>
</dbReference>
<dbReference type="Pfam" id="PF12066">
    <property type="entry name" value="SERRATE_Ars2_N"/>
    <property type="match status" value="1"/>
</dbReference>
<dbReference type="SUPFAM" id="SSF50630">
    <property type="entry name" value="Acid proteases"/>
    <property type="match status" value="1"/>
</dbReference>
<dbReference type="InterPro" id="IPR007042">
    <property type="entry name" value="SERRATE/Ars2_C"/>
</dbReference>
<evidence type="ECO:0000256" key="11">
    <source>
        <dbReference type="ARBA" id="ARBA00022918"/>
    </source>
</evidence>
<keyword evidence="12" id="KW-0539">Nucleus</keyword>
<dbReference type="Gene3D" id="3.10.10.10">
    <property type="entry name" value="HIV Type 1 Reverse Transcriptase, subunit A, domain 1"/>
    <property type="match status" value="1"/>
</dbReference>
<evidence type="ECO:0000259" key="14">
    <source>
        <dbReference type="PROSITE" id="PS50878"/>
    </source>
</evidence>
<evidence type="ECO:0000256" key="9">
    <source>
        <dbReference type="ARBA" id="ARBA00022884"/>
    </source>
</evidence>
<dbReference type="EMBL" id="CAJPWZ010001243">
    <property type="protein sequence ID" value="CAG2210681.1"/>
    <property type="molecule type" value="Genomic_DNA"/>
</dbReference>
<comment type="similarity">
    <text evidence="2">Belongs to the ARS2 family.</text>
</comment>
<keyword evidence="11" id="KW-0695">RNA-directed DNA polymerase</keyword>
<dbReference type="CDD" id="cd09274">
    <property type="entry name" value="RNase_HI_RT_Ty3"/>
    <property type="match status" value="1"/>
</dbReference>
<feature type="compositionally biased region" description="Acidic residues" evidence="13">
    <location>
        <begin position="1864"/>
        <end position="1876"/>
    </location>
</feature>
<evidence type="ECO:0000256" key="10">
    <source>
        <dbReference type="ARBA" id="ARBA00022908"/>
    </source>
</evidence>
<dbReference type="OrthoDB" id="342064at2759"/>
<dbReference type="Pfam" id="PF04959">
    <property type="entry name" value="ARS2"/>
    <property type="match status" value="1"/>
</dbReference>
<dbReference type="SUPFAM" id="SSF56672">
    <property type="entry name" value="DNA/RNA polymerases"/>
    <property type="match status" value="1"/>
</dbReference>
<dbReference type="CDD" id="cd00303">
    <property type="entry name" value="retropepsin_like"/>
    <property type="match status" value="1"/>
</dbReference>
<feature type="compositionally biased region" description="Basic and acidic residues" evidence="13">
    <location>
        <begin position="1553"/>
        <end position="1580"/>
    </location>
</feature>
<dbReference type="GO" id="GO:0031053">
    <property type="term" value="P:primary miRNA processing"/>
    <property type="evidence" value="ECO:0007669"/>
    <property type="project" value="TreeGrafter"/>
</dbReference>
<dbReference type="GO" id="GO:0015074">
    <property type="term" value="P:DNA integration"/>
    <property type="evidence" value="ECO:0007669"/>
    <property type="project" value="UniProtKB-KW"/>
</dbReference>
<dbReference type="Proteomes" id="UP000683360">
    <property type="component" value="Unassembled WGS sequence"/>
</dbReference>
<feature type="region of interest" description="Disordered" evidence="13">
    <location>
        <begin position="1157"/>
        <end position="1216"/>
    </location>
</feature>
<dbReference type="Gene3D" id="2.40.70.10">
    <property type="entry name" value="Acid Proteases"/>
    <property type="match status" value="1"/>
</dbReference>
<keyword evidence="10" id="KW-0229">DNA integration</keyword>
<keyword evidence="4" id="KW-0548">Nucleotidyltransferase</keyword>
<dbReference type="Gene3D" id="3.30.70.330">
    <property type="match status" value="1"/>
</dbReference>
<evidence type="ECO:0000256" key="6">
    <source>
        <dbReference type="ARBA" id="ARBA00022759"/>
    </source>
</evidence>
<dbReference type="InterPro" id="IPR021933">
    <property type="entry name" value="SERRATE/Ars2_N"/>
</dbReference>
<evidence type="ECO:0000256" key="13">
    <source>
        <dbReference type="SAM" id="MobiDB-lite"/>
    </source>
</evidence>
<dbReference type="InterPro" id="IPR012677">
    <property type="entry name" value="Nucleotide-bd_a/b_plait_sf"/>
</dbReference>
<dbReference type="PANTHER" id="PTHR13165">
    <property type="entry name" value="ARSENITE-RESISTANCE PROTEIN 2"/>
    <property type="match status" value="1"/>
</dbReference>
<feature type="compositionally biased region" description="Basic and acidic residues" evidence="13">
    <location>
        <begin position="1808"/>
        <end position="1818"/>
    </location>
</feature>
<keyword evidence="6" id="KW-0255">Endonuclease</keyword>
<dbReference type="PANTHER" id="PTHR13165:SF0">
    <property type="entry name" value="SERRATE RNA EFFECTOR MOLECULE HOMOLOG"/>
    <property type="match status" value="1"/>
</dbReference>
<dbReference type="PROSITE" id="PS50994">
    <property type="entry name" value="INTEGRASE"/>
    <property type="match status" value="1"/>
</dbReference>
<feature type="domain" description="Reverse transcriptase" evidence="14">
    <location>
        <begin position="341"/>
        <end position="537"/>
    </location>
</feature>
<dbReference type="InterPro" id="IPR041588">
    <property type="entry name" value="Integrase_H2C2"/>
</dbReference>
<dbReference type="FunFam" id="3.30.420.10:FF:000032">
    <property type="entry name" value="Retrovirus-related Pol polyprotein from transposon 297-like Protein"/>
    <property type="match status" value="1"/>
</dbReference>
<keyword evidence="9" id="KW-0694">RNA-binding</keyword>
<feature type="region of interest" description="Disordered" evidence="13">
    <location>
        <begin position="1525"/>
        <end position="1629"/>
    </location>
</feature>
<evidence type="ECO:0000256" key="4">
    <source>
        <dbReference type="ARBA" id="ARBA00022695"/>
    </source>
</evidence>
<evidence type="ECO:0000256" key="2">
    <source>
        <dbReference type="ARBA" id="ARBA00005407"/>
    </source>
</evidence>
<dbReference type="Pfam" id="PF17919">
    <property type="entry name" value="RT_RNaseH_2"/>
    <property type="match status" value="1"/>
</dbReference>
<feature type="region of interest" description="Disordered" evidence="13">
    <location>
        <begin position="1754"/>
        <end position="1940"/>
    </location>
</feature>
<feature type="region of interest" description="Disordered" evidence="13">
    <location>
        <begin position="2283"/>
        <end position="2406"/>
    </location>
</feature>
<dbReference type="Pfam" id="PF00078">
    <property type="entry name" value="RVT_1"/>
    <property type="match status" value="1"/>
</dbReference>
<dbReference type="GO" id="GO:0003723">
    <property type="term" value="F:RNA binding"/>
    <property type="evidence" value="ECO:0007669"/>
    <property type="project" value="UniProtKB-KW"/>
</dbReference>
<evidence type="ECO:0000313" key="17">
    <source>
        <dbReference type="Proteomes" id="UP000683360"/>
    </source>
</evidence>
<feature type="compositionally biased region" description="Polar residues" evidence="13">
    <location>
        <begin position="1819"/>
        <end position="1830"/>
    </location>
</feature>
<feature type="compositionally biased region" description="Polar residues" evidence="13">
    <location>
        <begin position="1157"/>
        <end position="1182"/>
    </location>
</feature>
<organism evidence="16 17">
    <name type="scientific">Mytilus edulis</name>
    <name type="common">Blue mussel</name>
    <dbReference type="NCBI Taxonomy" id="6550"/>
    <lineage>
        <taxon>Eukaryota</taxon>
        <taxon>Metazoa</taxon>
        <taxon>Spiralia</taxon>
        <taxon>Lophotrochozoa</taxon>
        <taxon>Mollusca</taxon>
        <taxon>Bivalvia</taxon>
        <taxon>Autobranchia</taxon>
        <taxon>Pteriomorphia</taxon>
        <taxon>Mytilida</taxon>
        <taxon>Mytiloidea</taxon>
        <taxon>Mytilidae</taxon>
        <taxon>Mytilinae</taxon>
        <taxon>Mytilus</taxon>
    </lineage>
</organism>
<dbReference type="InterPro" id="IPR001584">
    <property type="entry name" value="Integrase_cat-core"/>
</dbReference>
<keyword evidence="7" id="KW-0378">Hydrolase</keyword>
<feature type="compositionally biased region" description="Gly residues" evidence="13">
    <location>
        <begin position="2363"/>
        <end position="2373"/>
    </location>
</feature>
<sequence>MAKSFEFKNNFMANVETAIVNSNKIRVKLGNIYINALVDSGATISVINEQLLRRAFYKKELPVITTTDLHEIRGVCNTVHNVQGKIDLDIDVNGLVMPFSFYILRDVGFHLILGQDFLTTHKANIDFSNGCVSFHNDFTIAALESGKNLERYFIANTNKTLTLKAYTENDIQLSINKFPTNTTVLLEPHDNLINRQILGSNCLSVVKNAKVYYRVLNPTNEDIVIKANSPISKVWKSPTKPICALDNKSKSDVQFQDPIKEALNLNVTIDSDNITKEQHQKLLKLIGSNRNVFAKDASELGKTDLHYHNIETTNEAPVRSKRFQYSPKMQEVMETQIKNLKENDIIEESMSPYHSSVILVKKPNNTYRFVLDFRKLNEVTKKVSFSIPKIEEVVDTVGYSRAKIFSSLDLASGFHQVPLDEQSKHKTAFMTPQGQYQFKRLCFGLTNAPATFQMLMTKVLQELNWKKDVKFDWTTKQDDAFNTLKQKLTSAPILAFPDFEKEFFLSIDASDSAIGYVLGQKHHEGLEKVIAYGGRGLRDQEKRWHINHKEGLALIEAIKTFKPYIVNNQFTVYTDSITVRWLNNSKDATGRLGRWSLFLQQYTFNIVHRPGTQNQNADALSRRDYPIDSQDKEYQSDDDLPEIGSLHAERKEHIAVTFEFGWENSIRIPEVLAIEEDQPKDPDEMLPTRQTLYQLQRNCPDFKPIFDYKLKGLVPDEVQKARSLVAKAYHYEIIEGILYHMVSENSRKLPPGHNFVKQLCVPAVLRRDVMLCYHDSKMAAHPGVERNHASLRLKYYWPNMYSDIDKYVRTCEQCQKSKNSKHQRPVPLTPLPIENVFERMHMDFLELSTTPDKHRYLLLVVDSYSKWCEAFPLKSMEAKVVAKVLFNEIICRWGSPRCIISDRGANFMSKLVQALCELCDVTRHYTSSYHPQTNAACERMNSYIIQSLRSYCNKEQTDWPDFIPPIMMAYRSTPATQSTQFSPFEILFGQPMRLPIDVSLIPKQTMPRETKQHVNELVNRLKLYREVAAKNQKEKQDKYTFQHDKKAVQPTFVAGAKVWLYCSRTPKGKNHKLVQRWTGPYRILYKGPNNTFKIKNTETQKEVKALVHAKRLKDYHNPLDRPNYLLPEYEDILLDAEEQDDNEATNVERNDDLIDSQNMQNEDNNQTQNEVQTQSSVQNDTSIPDKHNSQVKNSQKANQGASQNQNRLQNPQHTAFQSNEIEKLVEYSLYQGKPIYKVKLTGKPGTSWQDGSRIPENLKQDYHRQYNAKGRKRKRPGKHKFFESTKSPSVQVIQTYKAFPKTKPNSFQNKGNSQQFSQVPNQKIVSVLLDKDQKQSRYLVKFSNGNVCQGPRSTLFMSEDLRPDVFRQFLKVLKQEENMCANSQNPVQPNDFVPVSQFDIETMKFMHHFTPTTRRAIPTQYSSGHGINRFRLKLIEHYARVNGNDPSLLCVNPEVSSRVKLQTRRLVSVEHNFWGMNRHAEMGFRSFMWIETSNQATDKFFIRWGDSDDEYDRRKGRDKFRRERNDYERRDDRRRDPRAWEHDRSNRSSWGGSRDRRDPYREYDTHRRDRAYSPPRRDMSPPHAKRMRRDTWDEGSAYPGYSYNGPPSGGASGNGPPLPDPDGHPGQNREEMLTQPAMMTFKAFLQSLPDNISDQDAIKKFNEYKADFKKQQINEFFLAHKEEEWFKTKYHPEECAKRKEEVRKALRKRCEVFMEFLESGRVATVACDIERNEELVKLLDAVVIKLEGGSDFDLSVLDQPEPEEQGSRSRNNSESVSLDQSPDEKKKRKREEAEKKPDEPLKLPITAEQKELMKKAQEFSKQQQAKNGSQAIKKMSSLLQMDGKKAKKKKRNRDKTEYSYESGSDSESESCSDTDSEPAPPGMEDEPPPPGTEISEDSNNIPGVSSTDDVTAKPKEEGKSLDEKEVDTTQKDEDTNPKPKALHKTCSIFLRNLAPSITKQEVEAMCKRYPGFVRVALQDPQPERRFFRRGWVTFERDVNIKEICWNLNNIRLRDCELGATLNRELKQRVRPVNGITAHKQIVQSDIKLAAKIMQNLDTKWRMWEEDPEEKKDDTKEVPCDMVQIRNPILKNVTDFLIDEGDFEEEELLGQSKNEGEGDTKTDEIKMERDEAMCKALDSMVLYLRIVHSIDFYSCNEYPNEDEMPHRCGIMHARCVPPTTKITQNDINEWIKNFETKIKALSEHDSLPDDEVVKLGKKDPEAEVEKFVTANTQELAKDKWLCPMSGKKFKGPEFVRKHIQNKHGEKVEEVKMEVSFFNKYLMDPKRPALPEHPGNKQSSNNRNSTGGDQFTSPSGYQGGGMPPMGYSGGGNDGWRYRGGGGSGGPPSYQSPSYRNREPYRGPYRGSGGGGGGYNRGYRSNRHRHNQSDPRRVIEYRDLDAPDDSDIF</sequence>
<feature type="compositionally biased region" description="Basic and acidic residues" evidence="13">
    <location>
        <begin position="2384"/>
        <end position="2398"/>
    </location>
</feature>
<dbReference type="PROSITE" id="PS00141">
    <property type="entry name" value="ASP_PROTEASE"/>
    <property type="match status" value="1"/>
</dbReference>
<dbReference type="InterPro" id="IPR012337">
    <property type="entry name" value="RNaseH-like_sf"/>
</dbReference>
<keyword evidence="17" id="KW-1185">Reference proteome</keyword>
<evidence type="ECO:0000256" key="8">
    <source>
        <dbReference type="ARBA" id="ARBA00022842"/>
    </source>
</evidence>
<dbReference type="SUPFAM" id="SSF53098">
    <property type="entry name" value="Ribonuclease H-like"/>
    <property type="match status" value="1"/>
</dbReference>
<feature type="compositionally biased region" description="Polar residues" evidence="13">
    <location>
        <begin position="2294"/>
        <end position="2310"/>
    </location>
</feature>
<dbReference type="Gene3D" id="3.10.20.370">
    <property type="match status" value="1"/>
</dbReference>
<evidence type="ECO:0000256" key="3">
    <source>
        <dbReference type="ARBA" id="ARBA00022679"/>
    </source>
</evidence>
<feature type="compositionally biased region" description="Low complexity" evidence="13">
    <location>
        <begin position="1595"/>
        <end position="1606"/>
    </location>
</feature>
<gene>
    <name evidence="16" type="ORF">MEDL_24768</name>
</gene>
<dbReference type="CDD" id="cd00590">
    <property type="entry name" value="RRM_SF"/>
    <property type="match status" value="1"/>
</dbReference>
<dbReference type="InterPro" id="IPR035979">
    <property type="entry name" value="RBD_domain_sf"/>
</dbReference>
<dbReference type="PROSITE" id="PS50878">
    <property type="entry name" value="RT_POL"/>
    <property type="match status" value="1"/>
</dbReference>
<feature type="domain" description="Integrase catalytic" evidence="15">
    <location>
        <begin position="826"/>
        <end position="991"/>
    </location>
</feature>
<dbReference type="FunFam" id="3.10.20.370:FF:000001">
    <property type="entry name" value="Retrovirus-related Pol polyprotein from transposon 17.6-like protein"/>
    <property type="match status" value="1"/>
</dbReference>
<dbReference type="GO" id="GO:0004190">
    <property type="term" value="F:aspartic-type endopeptidase activity"/>
    <property type="evidence" value="ECO:0007669"/>
    <property type="project" value="InterPro"/>
</dbReference>
<protein>
    <submittedName>
        <fullName evidence="16">Serrate RNA effector molecule homolog A,Serrate RNA effector molecule homolog B,Serrate RNA effector molecule homolog</fullName>
    </submittedName>
</protein>